<sequence>MDRPLVPQLQNPGGQLPHPRGLLFQVLCWGVGEAPHGCNGKPHYGDVFSTNAAKFQMEEEEEEIDCTPWGQLEPSDGASSEEEEESDEEKPDKTRFITPADSGFMTPGGFSSVPARMETPELIELHKKIKEAMDRSETPPAVHGGP</sequence>
<reference evidence="2 3" key="1">
    <citation type="submission" date="2018-07" db="EMBL/GenBank/DDBJ databases">
        <title>A high quality draft genome assembly of the barn swallow (H. rustica rustica).</title>
        <authorList>
            <person name="Formenti G."/>
            <person name="Chiara M."/>
            <person name="Poveda L."/>
            <person name="Francoijs K.-J."/>
            <person name="Bonisoli-Alquati A."/>
            <person name="Canova L."/>
            <person name="Gianfranceschi L."/>
            <person name="Horner D.S."/>
            <person name="Saino N."/>
        </authorList>
    </citation>
    <scope>NUCLEOTIDE SEQUENCE [LARGE SCALE GENOMIC DNA]</scope>
    <source>
        <strain evidence="2">Chelidonia</strain>
        <tissue evidence="2">Blood</tissue>
    </source>
</reference>
<organism evidence="2 3">
    <name type="scientific">Hirundo rustica rustica</name>
    <dbReference type="NCBI Taxonomy" id="333673"/>
    <lineage>
        <taxon>Eukaryota</taxon>
        <taxon>Metazoa</taxon>
        <taxon>Chordata</taxon>
        <taxon>Craniata</taxon>
        <taxon>Vertebrata</taxon>
        <taxon>Euteleostomi</taxon>
        <taxon>Archelosauria</taxon>
        <taxon>Archosauria</taxon>
        <taxon>Dinosauria</taxon>
        <taxon>Saurischia</taxon>
        <taxon>Theropoda</taxon>
        <taxon>Coelurosauria</taxon>
        <taxon>Aves</taxon>
        <taxon>Neognathae</taxon>
        <taxon>Neoaves</taxon>
        <taxon>Telluraves</taxon>
        <taxon>Australaves</taxon>
        <taxon>Passeriformes</taxon>
        <taxon>Sylvioidea</taxon>
        <taxon>Hirundinidae</taxon>
        <taxon>Hirundo</taxon>
    </lineage>
</organism>
<dbReference type="GO" id="GO:0005689">
    <property type="term" value="C:U12-type spliceosomal complex"/>
    <property type="evidence" value="ECO:0007669"/>
    <property type="project" value="TreeGrafter"/>
</dbReference>
<dbReference type="EMBL" id="QRBI01000112">
    <property type="protein sequence ID" value="RMC10328.1"/>
    <property type="molecule type" value="Genomic_DNA"/>
</dbReference>
<dbReference type="InterPro" id="IPR052584">
    <property type="entry name" value="U2_snRNP_Complex_Component"/>
</dbReference>
<comment type="caution">
    <text evidence="2">The sequence shown here is derived from an EMBL/GenBank/DDBJ whole genome shotgun (WGS) entry which is preliminary data.</text>
</comment>
<evidence type="ECO:0000256" key="1">
    <source>
        <dbReference type="SAM" id="MobiDB-lite"/>
    </source>
</evidence>
<dbReference type="PANTHER" id="PTHR12785">
    <property type="entry name" value="SPLICING FACTOR 3B"/>
    <property type="match status" value="1"/>
</dbReference>
<dbReference type="OrthoDB" id="10260794at2759"/>
<dbReference type="AlphaFoldDB" id="A0A3M0KB18"/>
<proteinExistence type="predicted"/>
<feature type="compositionally biased region" description="Acidic residues" evidence="1">
    <location>
        <begin position="79"/>
        <end position="89"/>
    </location>
</feature>
<accession>A0A3M0KB18</accession>
<name>A0A3M0KB18_HIRRU</name>
<dbReference type="STRING" id="333673.A0A3M0KB18"/>
<protein>
    <submittedName>
        <fullName evidence="2">Uncharacterized protein</fullName>
    </submittedName>
</protein>
<keyword evidence="3" id="KW-1185">Reference proteome</keyword>
<gene>
    <name evidence="2" type="ORF">DUI87_13130</name>
</gene>
<evidence type="ECO:0000313" key="2">
    <source>
        <dbReference type="EMBL" id="RMC10328.1"/>
    </source>
</evidence>
<feature type="region of interest" description="Disordered" evidence="1">
    <location>
        <begin position="56"/>
        <end position="115"/>
    </location>
</feature>
<evidence type="ECO:0000313" key="3">
    <source>
        <dbReference type="Proteomes" id="UP000269221"/>
    </source>
</evidence>
<dbReference type="PANTHER" id="PTHR12785:SF6">
    <property type="entry name" value="SPLICING FACTOR 3B SUBUNIT 2"/>
    <property type="match status" value="1"/>
</dbReference>
<dbReference type="Proteomes" id="UP000269221">
    <property type="component" value="Unassembled WGS sequence"/>
</dbReference>